<comment type="function">
    <text evidence="9">Condenses 4-methyl-5-(beta-hydroxyethyl)thiazole monophosphate (THZ-P) and 2-methyl-4-amino-5-hydroxymethyl pyrimidine pyrophosphate (HMP-PP) to form thiamine monophosphate (TMP).</text>
</comment>
<evidence type="ECO:0000256" key="9">
    <source>
        <dbReference type="HAMAP-Rule" id="MF_00097"/>
    </source>
</evidence>
<sequence>MKLDRNSMVLYAITGRTWLGDKKLSEVVEQAILGGATFVQLREKNVSFDEFVQLAREVKSVTDKYNVPFVINDNVEVALRVDADGVHIGQGDVSVKSARDMLGRHKIIGVSAKNAHAAVSAQLEGADYIGAGSVFSTSTKLDAENINLDILKEITSSVSIPVVAIGGINKDNVLNLSGCGIDGICAISAIFGQADVRKAASELFKLSEQTVGGY</sequence>
<evidence type="ECO:0000256" key="1">
    <source>
        <dbReference type="ARBA" id="ARBA00005165"/>
    </source>
</evidence>
<dbReference type="GO" id="GO:0009229">
    <property type="term" value="P:thiamine diphosphate biosynthetic process"/>
    <property type="evidence" value="ECO:0007669"/>
    <property type="project" value="UniProtKB-UniRule"/>
</dbReference>
<evidence type="ECO:0000256" key="2">
    <source>
        <dbReference type="ARBA" id="ARBA00022679"/>
    </source>
</evidence>
<dbReference type="EC" id="2.5.1.3" evidence="9"/>
<feature type="binding site" evidence="9">
    <location>
        <position position="72"/>
    </location>
    <ligand>
        <name>4-amino-2-methyl-5-(diphosphooxymethyl)pyrimidine</name>
        <dbReference type="ChEBI" id="CHEBI:57841"/>
    </ligand>
</feature>
<keyword evidence="5 9" id="KW-0784">Thiamine biosynthesis</keyword>
<evidence type="ECO:0000256" key="6">
    <source>
        <dbReference type="ARBA" id="ARBA00047334"/>
    </source>
</evidence>
<feature type="binding site" evidence="9">
    <location>
        <position position="92"/>
    </location>
    <ligand>
        <name>Mg(2+)</name>
        <dbReference type="ChEBI" id="CHEBI:18420"/>
    </ligand>
</feature>
<dbReference type="RefSeq" id="WP_170226078.1">
    <property type="nucleotide sequence ID" value="NZ_DAMBUX010000029.1"/>
</dbReference>
<name>A0A562JLV2_9FIRM</name>
<dbReference type="PANTHER" id="PTHR20857">
    <property type="entry name" value="THIAMINE-PHOSPHATE PYROPHOSPHORYLASE"/>
    <property type="match status" value="1"/>
</dbReference>
<feature type="binding site" evidence="9">
    <location>
        <position position="73"/>
    </location>
    <ligand>
        <name>Mg(2+)</name>
        <dbReference type="ChEBI" id="CHEBI:18420"/>
    </ligand>
</feature>
<dbReference type="AlphaFoldDB" id="A0A562JLV2"/>
<protein>
    <recommendedName>
        <fullName evidence="9">Thiamine-phosphate synthase</fullName>
        <shortName evidence="9">TP synthase</shortName>
        <shortName evidence="9">TPS</shortName>
        <ecNumber evidence="9">2.5.1.3</ecNumber>
    </recommendedName>
    <alternativeName>
        <fullName evidence="9">Thiamine-phosphate pyrophosphorylase</fullName>
        <shortName evidence="9">TMP pyrophosphorylase</shortName>
        <shortName evidence="9">TMP-PPase</shortName>
    </alternativeName>
</protein>
<accession>A0A562JLV2</accession>
<dbReference type="Proteomes" id="UP000315343">
    <property type="component" value="Unassembled WGS sequence"/>
</dbReference>
<dbReference type="PANTHER" id="PTHR20857:SF23">
    <property type="entry name" value="THIAMINE BIOSYNTHETIC BIFUNCTIONAL ENZYME"/>
    <property type="match status" value="1"/>
</dbReference>
<dbReference type="InterPro" id="IPR022998">
    <property type="entry name" value="ThiamineP_synth_TenI"/>
</dbReference>
<dbReference type="GO" id="GO:0009228">
    <property type="term" value="P:thiamine biosynthetic process"/>
    <property type="evidence" value="ECO:0007669"/>
    <property type="project" value="UniProtKB-KW"/>
</dbReference>
<evidence type="ECO:0000256" key="7">
    <source>
        <dbReference type="ARBA" id="ARBA00047851"/>
    </source>
</evidence>
<evidence type="ECO:0000256" key="11">
    <source>
        <dbReference type="RuleBase" id="RU004253"/>
    </source>
</evidence>
<dbReference type="InterPro" id="IPR013785">
    <property type="entry name" value="Aldolase_TIM"/>
</dbReference>
<feature type="binding site" evidence="9">
    <location>
        <begin position="137"/>
        <end position="139"/>
    </location>
    <ligand>
        <name>2-[(2R,5Z)-2-carboxy-4-methylthiazol-5(2H)-ylidene]ethyl phosphate</name>
        <dbReference type="ChEBI" id="CHEBI:62899"/>
    </ligand>
</feature>
<gene>
    <name evidence="9" type="primary">thiE</name>
    <name evidence="13" type="ORF">LY60_00427</name>
</gene>
<evidence type="ECO:0000256" key="10">
    <source>
        <dbReference type="RuleBase" id="RU003826"/>
    </source>
</evidence>
<feature type="binding site" evidence="9">
    <location>
        <begin position="40"/>
        <end position="44"/>
    </location>
    <ligand>
        <name>4-amino-2-methyl-5-(diphosphooxymethyl)pyrimidine</name>
        <dbReference type="ChEBI" id="CHEBI:57841"/>
    </ligand>
</feature>
<dbReference type="CDD" id="cd00564">
    <property type="entry name" value="TMP_TenI"/>
    <property type="match status" value="1"/>
</dbReference>
<dbReference type="Gene3D" id="3.20.20.70">
    <property type="entry name" value="Aldolase class I"/>
    <property type="match status" value="1"/>
</dbReference>
<organism evidence="13 14">
    <name type="scientific">Sedimentibacter saalensis</name>
    <dbReference type="NCBI Taxonomy" id="130788"/>
    <lineage>
        <taxon>Bacteria</taxon>
        <taxon>Bacillati</taxon>
        <taxon>Bacillota</taxon>
        <taxon>Tissierellia</taxon>
        <taxon>Sedimentibacter</taxon>
    </lineage>
</organism>
<comment type="catalytic activity">
    <reaction evidence="6 9 10">
        <text>4-methyl-5-(2-phosphooxyethyl)-thiazole + 4-amino-2-methyl-5-(diphosphooxymethyl)pyrimidine + H(+) = thiamine phosphate + diphosphate</text>
        <dbReference type="Rhea" id="RHEA:22328"/>
        <dbReference type="ChEBI" id="CHEBI:15378"/>
        <dbReference type="ChEBI" id="CHEBI:33019"/>
        <dbReference type="ChEBI" id="CHEBI:37575"/>
        <dbReference type="ChEBI" id="CHEBI:57841"/>
        <dbReference type="ChEBI" id="CHEBI:58296"/>
        <dbReference type="EC" id="2.5.1.3"/>
    </reaction>
</comment>
<evidence type="ECO:0000313" key="14">
    <source>
        <dbReference type="Proteomes" id="UP000315343"/>
    </source>
</evidence>
<comment type="pathway">
    <text evidence="1 9 11">Cofactor biosynthesis; thiamine diphosphate biosynthesis; thiamine phosphate from 4-amino-2-methyl-5-diphosphomethylpyrimidine and 4-methyl-5-(2-phosphoethyl)-thiazole: step 1/1.</text>
</comment>
<dbReference type="NCBIfam" id="TIGR00693">
    <property type="entry name" value="thiE"/>
    <property type="match status" value="1"/>
</dbReference>
<dbReference type="HAMAP" id="MF_00097">
    <property type="entry name" value="TMP_synthase"/>
    <property type="match status" value="1"/>
</dbReference>
<proteinExistence type="inferred from homology"/>
<dbReference type="FunFam" id="3.20.20.70:FF:000096">
    <property type="entry name" value="Thiamine-phosphate synthase"/>
    <property type="match status" value="1"/>
</dbReference>
<keyword evidence="14" id="KW-1185">Reference proteome</keyword>
<comment type="catalytic activity">
    <reaction evidence="7 9 10">
        <text>2-(2-carboxy-4-methylthiazol-5-yl)ethyl phosphate + 4-amino-2-methyl-5-(diphosphooxymethyl)pyrimidine + 2 H(+) = thiamine phosphate + CO2 + diphosphate</text>
        <dbReference type="Rhea" id="RHEA:47848"/>
        <dbReference type="ChEBI" id="CHEBI:15378"/>
        <dbReference type="ChEBI" id="CHEBI:16526"/>
        <dbReference type="ChEBI" id="CHEBI:33019"/>
        <dbReference type="ChEBI" id="CHEBI:37575"/>
        <dbReference type="ChEBI" id="CHEBI:57841"/>
        <dbReference type="ChEBI" id="CHEBI:62890"/>
        <dbReference type="EC" id="2.5.1.3"/>
    </reaction>
</comment>
<comment type="caution">
    <text evidence="13">The sequence shown here is derived from an EMBL/GenBank/DDBJ whole genome shotgun (WGS) entry which is preliminary data.</text>
</comment>
<comment type="similarity">
    <text evidence="9 10">Belongs to the thiamine-phosphate synthase family.</text>
</comment>
<keyword evidence="3 9" id="KW-0479">Metal-binding</keyword>
<dbReference type="GO" id="GO:0005737">
    <property type="term" value="C:cytoplasm"/>
    <property type="evidence" value="ECO:0007669"/>
    <property type="project" value="TreeGrafter"/>
</dbReference>
<evidence type="ECO:0000256" key="3">
    <source>
        <dbReference type="ARBA" id="ARBA00022723"/>
    </source>
</evidence>
<evidence type="ECO:0000256" key="5">
    <source>
        <dbReference type="ARBA" id="ARBA00022977"/>
    </source>
</evidence>
<dbReference type="Pfam" id="PF02581">
    <property type="entry name" value="TMP-TENI"/>
    <property type="match status" value="1"/>
</dbReference>
<evidence type="ECO:0000256" key="4">
    <source>
        <dbReference type="ARBA" id="ARBA00022842"/>
    </source>
</evidence>
<evidence type="ECO:0000313" key="13">
    <source>
        <dbReference type="EMBL" id="TWH83814.1"/>
    </source>
</evidence>
<dbReference type="InterPro" id="IPR036206">
    <property type="entry name" value="ThiamineP_synth_sf"/>
</dbReference>
<dbReference type="UniPathway" id="UPA00060">
    <property type="reaction ID" value="UER00141"/>
</dbReference>
<feature type="binding site" evidence="9">
    <location>
        <begin position="187"/>
        <end position="188"/>
    </location>
    <ligand>
        <name>2-[(2R,5Z)-2-carboxy-4-methylthiazol-5(2H)-ylidene]ethyl phosphate</name>
        <dbReference type="ChEBI" id="CHEBI:62899"/>
    </ligand>
</feature>
<dbReference type="EMBL" id="VLKH01000001">
    <property type="protein sequence ID" value="TWH83814.1"/>
    <property type="molecule type" value="Genomic_DNA"/>
</dbReference>
<reference evidence="13 14" key="1">
    <citation type="submission" date="2019-07" db="EMBL/GenBank/DDBJ databases">
        <title>Genomic Encyclopedia of Type Strains, Phase I: the one thousand microbial genomes (KMG-I) project.</title>
        <authorList>
            <person name="Kyrpides N."/>
        </authorList>
    </citation>
    <scope>NUCLEOTIDE SEQUENCE [LARGE SCALE GENOMIC DNA]</scope>
    <source>
        <strain evidence="13 14">DSM 13558</strain>
    </source>
</reference>
<feature type="binding site" evidence="9">
    <location>
        <position position="111"/>
    </location>
    <ligand>
        <name>4-amino-2-methyl-5-(diphosphooxymethyl)pyrimidine</name>
        <dbReference type="ChEBI" id="CHEBI:57841"/>
    </ligand>
</feature>
<evidence type="ECO:0000256" key="8">
    <source>
        <dbReference type="ARBA" id="ARBA00047883"/>
    </source>
</evidence>
<dbReference type="GO" id="GO:0004789">
    <property type="term" value="F:thiamine-phosphate diphosphorylase activity"/>
    <property type="evidence" value="ECO:0007669"/>
    <property type="project" value="UniProtKB-UniRule"/>
</dbReference>
<comment type="catalytic activity">
    <reaction evidence="8 9 10">
        <text>2-[(2R,5Z)-2-carboxy-4-methylthiazol-5(2H)-ylidene]ethyl phosphate + 4-amino-2-methyl-5-(diphosphooxymethyl)pyrimidine + 2 H(+) = thiamine phosphate + CO2 + diphosphate</text>
        <dbReference type="Rhea" id="RHEA:47844"/>
        <dbReference type="ChEBI" id="CHEBI:15378"/>
        <dbReference type="ChEBI" id="CHEBI:16526"/>
        <dbReference type="ChEBI" id="CHEBI:33019"/>
        <dbReference type="ChEBI" id="CHEBI:37575"/>
        <dbReference type="ChEBI" id="CHEBI:57841"/>
        <dbReference type="ChEBI" id="CHEBI:62899"/>
        <dbReference type="EC" id="2.5.1.3"/>
    </reaction>
</comment>
<feature type="binding site" evidence="9">
    <location>
        <position position="167"/>
    </location>
    <ligand>
        <name>2-[(2R,5Z)-2-carboxy-4-methylthiazol-5(2H)-ylidene]ethyl phosphate</name>
        <dbReference type="ChEBI" id="CHEBI:62899"/>
    </ligand>
</feature>
<keyword evidence="4 9" id="KW-0460">Magnesium</keyword>
<feature type="binding site" evidence="9">
    <location>
        <position position="140"/>
    </location>
    <ligand>
        <name>4-amino-2-methyl-5-(diphosphooxymethyl)pyrimidine</name>
        <dbReference type="ChEBI" id="CHEBI:57841"/>
    </ligand>
</feature>
<comment type="cofactor">
    <cofactor evidence="9">
        <name>Mg(2+)</name>
        <dbReference type="ChEBI" id="CHEBI:18420"/>
    </cofactor>
    <text evidence="9">Binds 1 Mg(2+) ion per subunit.</text>
</comment>
<dbReference type="SUPFAM" id="SSF51391">
    <property type="entry name" value="Thiamin phosphate synthase"/>
    <property type="match status" value="1"/>
</dbReference>
<feature type="domain" description="Thiamine phosphate synthase/TenI" evidence="12">
    <location>
        <begin position="10"/>
        <end position="190"/>
    </location>
</feature>
<evidence type="ECO:0000259" key="12">
    <source>
        <dbReference type="Pfam" id="PF02581"/>
    </source>
</evidence>
<dbReference type="GO" id="GO:0000287">
    <property type="term" value="F:magnesium ion binding"/>
    <property type="evidence" value="ECO:0007669"/>
    <property type="project" value="UniProtKB-UniRule"/>
</dbReference>
<keyword evidence="2 9" id="KW-0808">Transferase</keyword>
<dbReference type="InterPro" id="IPR034291">
    <property type="entry name" value="TMP_synthase"/>
</dbReference>